<dbReference type="EMBL" id="SAIY01000005">
    <property type="protein sequence ID" value="NGM14234.1"/>
    <property type="molecule type" value="Genomic_DNA"/>
</dbReference>
<accession>A0A6M1L7M2</accession>
<dbReference type="RefSeq" id="WP_164448125.1">
    <property type="nucleotide sequence ID" value="NZ_SAIY01000005.1"/>
</dbReference>
<dbReference type="AlphaFoldDB" id="A0A6M1L7M2"/>
<organism evidence="1 2">
    <name type="scientific">Verrucosispora sioxanthis</name>
    <dbReference type="NCBI Taxonomy" id="2499994"/>
    <lineage>
        <taxon>Bacteria</taxon>
        <taxon>Bacillati</taxon>
        <taxon>Actinomycetota</taxon>
        <taxon>Actinomycetes</taxon>
        <taxon>Micromonosporales</taxon>
        <taxon>Micromonosporaceae</taxon>
        <taxon>Micromonospora</taxon>
    </lineage>
</organism>
<proteinExistence type="predicted"/>
<name>A0A6M1L7M2_9ACTN</name>
<keyword evidence="2" id="KW-1185">Reference proteome</keyword>
<gene>
    <name evidence="1" type="ORF">ENC19_16925</name>
</gene>
<sequence>MTTDNTGRHGWPAFTHAKARRRMGPVCGTDSVPLSRVTEDPHLVTCPDCEGLADIDALPDDATAGDPRLIELLREAKGGACRKIDGVLVDATTAAAILTVYDALKPPTRAKLAALRIDHMAHVAWKVLRPRE</sequence>
<evidence type="ECO:0000313" key="2">
    <source>
        <dbReference type="Proteomes" id="UP000478148"/>
    </source>
</evidence>
<comment type="caution">
    <text evidence="1">The sequence shown here is derived from an EMBL/GenBank/DDBJ whole genome shotgun (WGS) entry which is preliminary data.</text>
</comment>
<reference evidence="1 2" key="1">
    <citation type="submission" date="2020-02" db="EMBL/GenBank/DDBJ databases">
        <title>Draft Genome Sequence of Verrucosispora sp. Strain CWR15, Isolated from Gulf of Mexico Sponge.</title>
        <authorList>
            <person name="Kennedy S.J."/>
            <person name="Cella E."/>
            <person name="Azarian T."/>
            <person name="Baker B.J."/>
            <person name="Shaw L.N."/>
        </authorList>
    </citation>
    <scope>NUCLEOTIDE SEQUENCE [LARGE SCALE GENOMIC DNA]</scope>
    <source>
        <strain evidence="1 2">CWR15</strain>
    </source>
</reference>
<evidence type="ECO:0000313" key="1">
    <source>
        <dbReference type="EMBL" id="NGM14234.1"/>
    </source>
</evidence>
<dbReference type="Proteomes" id="UP000478148">
    <property type="component" value="Unassembled WGS sequence"/>
</dbReference>
<protein>
    <submittedName>
        <fullName evidence="1">Uncharacterized protein</fullName>
    </submittedName>
</protein>